<gene>
    <name evidence="3 7" type="primary">coaBC</name>
    <name evidence="7" type="ORF">SK069_00475</name>
</gene>
<comment type="pathway">
    <text evidence="3 4">Cofactor biosynthesis; coenzyme A biosynthesis; CoA from (R)-pantothenate: step 2/5.</text>
</comment>
<comment type="pathway">
    <text evidence="3 4">Cofactor biosynthesis; coenzyme A biosynthesis; CoA from (R)-pantothenate: step 3/5.</text>
</comment>
<comment type="function">
    <text evidence="3">Catalyzes two sequential steps in the biosynthesis of coenzyme A. In the first step cysteine is conjugated to 4'-phosphopantothenate to form 4-phosphopantothenoylcysteine. In the second step the latter compound is decarboxylated to form 4'-phosphopantotheine.</text>
</comment>
<feature type="region of interest" description="Phosphopantothenoylcysteine decarboxylase" evidence="3">
    <location>
        <begin position="1"/>
        <end position="199"/>
    </location>
</feature>
<feature type="binding site" evidence="3">
    <location>
        <position position="298"/>
    </location>
    <ligand>
        <name>CTP</name>
        <dbReference type="ChEBI" id="CHEBI:37563"/>
    </ligand>
</feature>
<organism evidence="7 8">
    <name type="scientific">Patulibacter brassicae</name>
    <dbReference type="NCBI Taxonomy" id="1705717"/>
    <lineage>
        <taxon>Bacteria</taxon>
        <taxon>Bacillati</taxon>
        <taxon>Actinomycetota</taxon>
        <taxon>Thermoleophilia</taxon>
        <taxon>Solirubrobacterales</taxon>
        <taxon>Patulibacteraceae</taxon>
        <taxon>Patulibacter</taxon>
    </lineage>
</organism>
<keyword evidence="3" id="KW-0460">Magnesium</keyword>
<comment type="caution">
    <text evidence="3">Lacks conserved residue(s) required for the propagation of feature annotation.</text>
</comment>
<dbReference type="InterPro" id="IPR035929">
    <property type="entry name" value="CoaB-like_sf"/>
</dbReference>
<comment type="function">
    <text evidence="4">Catalyzes two steps in the biosynthesis of coenzyme A. In the first step cysteine is conjugated to 4'-phosphopantothenate to form 4-phosphopantothenoylcysteine, in the latter compound is decarboxylated to form 4'-phosphopantotheine.</text>
</comment>
<keyword evidence="3 4" id="KW-0285">Flavoprotein</keyword>
<feature type="domain" description="Flavoprotein" evidence="5">
    <location>
        <begin position="3"/>
        <end position="185"/>
    </location>
</feature>
<dbReference type="InterPro" id="IPR036551">
    <property type="entry name" value="Flavin_trans-like"/>
</dbReference>
<dbReference type="Pfam" id="PF04127">
    <property type="entry name" value="DFP"/>
    <property type="match status" value="1"/>
</dbReference>
<name>A0ABU4VE77_9ACTN</name>
<dbReference type="EC" id="4.1.1.36" evidence="3"/>
<dbReference type="PANTHER" id="PTHR14359">
    <property type="entry name" value="HOMO-OLIGOMERIC FLAVIN CONTAINING CYS DECARBOXYLASE FAMILY"/>
    <property type="match status" value="1"/>
</dbReference>
<evidence type="ECO:0000313" key="7">
    <source>
        <dbReference type="EMBL" id="MDX8150052.1"/>
    </source>
</evidence>
<protein>
    <recommendedName>
        <fullName evidence="3">Coenzyme A biosynthesis bifunctional protein CoaBC</fullName>
    </recommendedName>
    <alternativeName>
        <fullName evidence="3">DNA/pantothenate metabolism flavoprotein</fullName>
    </alternativeName>
    <alternativeName>
        <fullName evidence="3">Phosphopantothenoylcysteine synthetase/decarboxylase</fullName>
        <shortName evidence="3">PPCS-PPCDC</shortName>
    </alternativeName>
    <domain>
        <recommendedName>
            <fullName evidence="3">Phosphopantothenoylcysteine decarboxylase</fullName>
            <shortName evidence="3">PPC decarboxylase</shortName>
            <shortName evidence="3">PPC-DC</shortName>
            <ecNumber evidence="3">4.1.1.36</ecNumber>
        </recommendedName>
        <alternativeName>
            <fullName evidence="3">CoaC</fullName>
        </alternativeName>
    </domain>
    <domain>
        <recommendedName>
            <fullName evidence="3">Phosphopantothenate--cysteine ligase</fullName>
            <ecNumber evidence="3">6.3.2.5</ecNumber>
        </recommendedName>
        <alternativeName>
            <fullName evidence="3">CoaB</fullName>
        </alternativeName>
        <alternativeName>
            <fullName evidence="3">Phosphopantothenoylcysteine synthetase</fullName>
            <shortName evidence="3">PPC synthetase</shortName>
            <shortName evidence="3">PPC-S</shortName>
        </alternativeName>
    </domain>
</protein>
<evidence type="ECO:0000256" key="3">
    <source>
        <dbReference type="HAMAP-Rule" id="MF_02225"/>
    </source>
</evidence>
<evidence type="ECO:0000259" key="5">
    <source>
        <dbReference type="Pfam" id="PF02441"/>
    </source>
</evidence>
<keyword evidence="3" id="KW-0511">Multifunctional enzyme</keyword>
<dbReference type="InterPro" id="IPR007085">
    <property type="entry name" value="DNA/pantothenate-metab_flavo_C"/>
</dbReference>
<dbReference type="SUPFAM" id="SSF102645">
    <property type="entry name" value="CoaB-like"/>
    <property type="match status" value="1"/>
</dbReference>
<feature type="binding site" evidence="3">
    <location>
        <position position="334"/>
    </location>
    <ligand>
        <name>CTP</name>
        <dbReference type="ChEBI" id="CHEBI:37563"/>
    </ligand>
</feature>
<evidence type="ECO:0000256" key="1">
    <source>
        <dbReference type="ARBA" id="ARBA00022793"/>
    </source>
</evidence>
<dbReference type="Gene3D" id="3.40.50.10300">
    <property type="entry name" value="CoaB-like"/>
    <property type="match status" value="1"/>
</dbReference>
<reference evidence="7 8" key="1">
    <citation type="submission" date="2023-11" db="EMBL/GenBank/DDBJ databases">
        <authorList>
            <person name="Xu M."/>
            <person name="Jiang T."/>
        </authorList>
    </citation>
    <scope>NUCLEOTIDE SEQUENCE [LARGE SCALE GENOMIC DNA]</scope>
    <source>
        <strain evidence="7 8">SD</strain>
    </source>
</reference>
<dbReference type="GO" id="GO:0004632">
    <property type="term" value="F:phosphopantothenate--cysteine ligase activity"/>
    <property type="evidence" value="ECO:0007669"/>
    <property type="project" value="UniProtKB-EC"/>
</dbReference>
<keyword evidence="1 3" id="KW-0210">Decarboxylase</keyword>
<feature type="binding site" evidence="3">
    <location>
        <position position="288"/>
    </location>
    <ligand>
        <name>CTP</name>
        <dbReference type="ChEBI" id="CHEBI:37563"/>
    </ligand>
</feature>
<comment type="catalytic activity">
    <reaction evidence="3 4">
        <text>N-[(R)-4-phosphopantothenoyl]-L-cysteine + H(+) = (R)-4'-phosphopantetheine + CO2</text>
        <dbReference type="Rhea" id="RHEA:16793"/>
        <dbReference type="ChEBI" id="CHEBI:15378"/>
        <dbReference type="ChEBI" id="CHEBI:16526"/>
        <dbReference type="ChEBI" id="CHEBI:59458"/>
        <dbReference type="ChEBI" id="CHEBI:61723"/>
        <dbReference type="EC" id="4.1.1.36"/>
    </reaction>
</comment>
<sequence>MARLLLGVTGGIAAYKAVHLVRLATGAGHAVRVLQTPASQRFVAPETFRAITGAPVLVDEWQPDPLRGAFPGDPVPAHEPISHLAVVEAADAYVVAPATANTIAALAQGRADNLVTSAYLAADGPVLVAPAMNHRMWHHPATARNVAQLTQDGATIVPPGSGRLASIGESGDGRLAEPEQLLAAIEAALGRGRDLAGVRLLVSAGGTREPIDAVRYVGNRSSGRMGYAVAARAAARGAEVIVVAANVALPDPPGARVVRVGTAEELRQACGSAFAEADVLVMAAAVADFRPADPAGGKIKKDGREGLTIELESTVDVLRELSAARRPGQTLIGFAAEHGEGALEHARGKLRRKGLDGVVLNDVSQPGIAFDATDNAVTIVTAEDERVVARAAKEQIADAILDRVLELRAAAS</sequence>
<dbReference type="EC" id="6.3.2.5" evidence="3"/>
<keyword evidence="3 4" id="KW-0288">FMN</keyword>
<keyword evidence="8" id="KW-1185">Reference proteome</keyword>
<feature type="region of interest" description="Phosphopantothenate--cysteine ligase" evidence="3">
    <location>
        <begin position="200"/>
        <end position="412"/>
    </location>
</feature>
<comment type="cofactor">
    <cofactor evidence="3">
        <name>FMN</name>
        <dbReference type="ChEBI" id="CHEBI:58210"/>
    </cofactor>
    <text evidence="3">Binds 1 FMN per subunit.</text>
</comment>
<keyword evidence="3" id="KW-0479">Metal-binding</keyword>
<dbReference type="RefSeq" id="WP_319952205.1">
    <property type="nucleotide sequence ID" value="NZ_JAXAVX010000001.1"/>
</dbReference>
<accession>A0ABU4VE77</accession>
<comment type="similarity">
    <text evidence="3 4">In the N-terminal section; belongs to the HFCD (homo-oligomeric flavin containing Cys decarboxylase) superfamily.</text>
</comment>
<feature type="domain" description="DNA/pantothenate metabolism flavoprotein C-terminal" evidence="6">
    <location>
        <begin position="195"/>
        <end position="406"/>
    </location>
</feature>
<dbReference type="PANTHER" id="PTHR14359:SF6">
    <property type="entry name" value="PHOSPHOPANTOTHENOYLCYSTEINE DECARBOXYLASE"/>
    <property type="match status" value="1"/>
</dbReference>
<comment type="similarity">
    <text evidence="3 4">In the C-terminal section; belongs to the PPC synthetase family.</text>
</comment>
<dbReference type="SUPFAM" id="SSF52507">
    <property type="entry name" value="Homo-oligomeric flavin-containing Cys decarboxylases, HFCD"/>
    <property type="match status" value="1"/>
</dbReference>
<dbReference type="EMBL" id="JAXAVX010000001">
    <property type="protein sequence ID" value="MDX8150052.1"/>
    <property type="molecule type" value="Genomic_DNA"/>
</dbReference>
<dbReference type="Pfam" id="PF02441">
    <property type="entry name" value="Flavoprotein"/>
    <property type="match status" value="1"/>
</dbReference>
<dbReference type="GO" id="GO:0004633">
    <property type="term" value="F:phosphopantothenoylcysteine decarboxylase activity"/>
    <property type="evidence" value="ECO:0007669"/>
    <property type="project" value="UniProtKB-EC"/>
</dbReference>
<evidence type="ECO:0000259" key="6">
    <source>
        <dbReference type="Pfam" id="PF04127"/>
    </source>
</evidence>
<dbReference type="HAMAP" id="MF_02225">
    <property type="entry name" value="CoaBC"/>
    <property type="match status" value="1"/>
</dbReference>
<comment type="caution">
    <text evidence="7">The sequence shown here is derived from an EMBL/GenBank/DDBJ whole genome shotgun (WGS) entry which is preliminary data.</text>
</comment>
<comment type="cofactor">
    <cofactor evidence="3">
        <name>Mg(2+)</name>
        <dbReference type="ChEBI" id="CHEBI:18420"/>
    </cofactor>
</comment>
<proteinExistence type="inferred from homology"/>
<comment type="catalytic activity">
    <reaction evidence="3 4">
        <text>(R)-4'-phosphopantothenate + L-cysteine + CTP = N-[(R)-4-phosphopantothenoyl]-L-cysteine + CMP + diphosphate + H(+)</text>
        <dbReference type="Rhea" id="RHEA:19397"/>
        <dbReference type="ChEBI" id="CHEBI:10986"/>
        <dbReference type="ChEBI" id="CHEBI:15378"/>
        <dbReference type="ChEBI" id="CHEBI:33019"/>
        <dbReference type="ChEBI" id="CHEBI:35235"/>
        <dbReference type="ChEBI" id="CHEBI:37563"/>
        <dbReference type="ChEBI" id="CHEBI:59458"/>
        <dbReference type="ChEBI" id="CHEBI:60377"/>
        <dbReference type="EC" id="6.3.2.5"/>
    </reaction>
</comment>
<feature type="binding site" evidence="3">
    <location>
        <position position="349"/>
    </location>
    <ligand>
        <name>CTP</name>
        <dbReference type="ChEBI" id="CHEBI:37563"/>
    </ligand>
</feature>
<dbReference type="InterPro" id="IPR003382">
    <property type="entry name" value="Flavoprotein"/>
</dbReference>
<dbReference type="NCBIfam" id="TIGR00521">
    <property type="entry name" value="coaBC_dfp"/>
    <property type="match status" value="1"/>
</dbReference>
<keyword evidence="3 4" id="KW-0436">Ligase</keyword>
<evidence type="ECO:0000256" key="4">
    <source>
        <dbReference type="RuleBase" id="RU364078"/>
    </source>
</evidence>
<dbReference type="Proteomes" id="UP001277761">
    <property type="component" value="Unassembled WGS sequence"/>
</dbReference>
<evidence type="ECO:0000256" key="2">
    <source>
        <dbReference type="ARBA" id="ARBA00023239"/>
    </source>
</evidence>
<dbReference type="Gene3D" id="3.40.50.1950">
    <property type="entry name" value="Flavin prenyltransferase-like"/>
    <property type="match status" value="1"/>
</dbReference>
<feature type="binding site" evidence="3">
    <location>
        <position position="353"/>
    </location>
    <ligand>
        <name>CTP</name>
        <dbReference type="ChEBI" id="CHEBI:37563"/>
    </ligand>
</feature>
<evidence type="ECO:0000313" key="8">
    <source>
        <dbReference type="Proteomes" id="UP001277761"/>
    </source>
</evidence>
<dbReference type="InterPro" id="IPR005252">
    <property type="entry name" value="CoaBC"/>
</dbReference>
<keyword evidence="2 3" id="KW-0456">Lyase</keyword>